<evidence type="ECO:0000256" key="1">
    <source>
        <dbReference type="SAM" id="MobiDB-lite"/>
    </source>
</evidence>
<evidence type="ECO:0000313" key="3">
    <source>
        <dbReference type="Proteomes" id="UP000823775"/>
    </source>
</evidence>
<protein>
    <submittedName>
        <fullName evidence="2">Uncharacterized protein</fullName>
    </submittedName>
</protein>
<evidence type="ECO:0000313" key="2">
    <source>
        <dbReference type="EMBL" id="MCD9643608.1"/>
    </source>
</evidence>
<comment type="caution">
    <text evidence="2">The sequence shown here is derived from an EMBL/GenBank/DDBJ whole genome shotgun (WGS) entry which is preliminary data.</text>
</comment>
<gene>
    <name evidence="2" type="ORF">HAX54_031211</name>
</gene>
<dbReference type="Proteomes" id="UP000823775">
    <property type="component" value="Unassembled WGS sequence"/>
</dbReference>
<feature type="non-terminal residue" evidence="2">
    <location>
        <position position="168"/>
    </location>
</feature>
<accession>A0ABS8V992</accession>
<sequence>MWKGGSQVWKNMLENKHYLENIIWWEPKSGTSSVWDGTSVILMGHPEEIQALVPSLSASEVKEEISYVLMEEGSLMVDSHSIHSMKYQSQEGGSSSQKNLKYHISGQNNTEKTLIHARDNFIVKHRNIYEGSNQQMLSSEIRRRATEQGTKFRNIGDGGRVEEEEERR</sequence>
<proteinExistence type="predicted"/>
<name>A0ABS8V992_DATST</name>
<organism evidence="2 3">
    <name type="scientific">Datura stramonium</name>
    <name type="common">Jimsonweed</name>
    <name type="synonym">Common thornapple</name>
    <dbReference type="NCBI Taxonomy" id="4076"/>
    <lineage>
        <taxon>Eukaryota</taxon>
        <taxon>Viridiplantae</taxon>
        <taxon>Streptophyta</taxon>
        <taxon>Embryophyta</taxon>
        <taxon>Tracheophyta</taxon>
        <taxon>Spermatophyta</taxon>
        <taxon>Magnoliopsida</taxon>
        <taxon>eudicotyledons</taxon>
        <taxon>Gunneridae</taxon>
        <taxon>Pentapetalae</taxon>
        <taxon>asterids</taxon>
        <taxon>lamiids</taxon>
        <taxon>Solanales</taxon>
        <taxon>Solanaceae</taxon>
        <taxon>Solanoideae</taxon>
        <taxon>Datureae</taxon>
        <taxon>Datura</taxon>
    </lineage>
</organism>
<keyword evidence="3" id="KW-1185">Reference proteome</keyword>
<dbReference type="EMBL" id="JACEIK010003938">
    <property type="protein sequence ID" value="MCD9643608.1"/>
    <property type="molecule type" value="Genomic_DNA"/>
</dbReference>
<reference evidence="2 3" key="1">
    <citation type="journal article" date="2021" name="BMC Genomics">
        <title>Datura genome reveals duplications of psychoactive alkaloid biosynthetic genes and high mutation rate following tissue culture.</title>
        <authorList>
            <person name="Rajewski A."/>
            <person name="Carter-House D."/>
            <person name="Stajich J."/>
            <person name="Litt A."/>
        </authorList>
    </citation>
    <scope>NUCLEOTIDE SEQUENCE [LARGE SCALE GENOMIC DNA]</scope>
    <source>
        <strain evidence="2">AR-01</strain>
    </source>
</reference>
<feature type="region of interest" description="Disordered" evidence="1">
    <location>
        <begin position="148"/>
        <end position="168"/>
    </location>
</feature>